<protein>
    <recommendedName>
        <fullName evidence="5">Growth-regulating factor</fullName>
    </recommendedName>
</protein>
<feature type="short sequence motif" description="Bipartite nuclear localization signal" evidence="4">
    <location>
        <begin position="220"/>
        <end position="230"/>
    </location>
</feature>
<accession>A0A9Q1QTA3</accession>
<comment type="caution">
    <text evidence="9">The sequence shown here is derived from an EMBL/GenBank/DDBJ whole genome shotgun (WGS) entry which is preliminary data.</text>
</comment>
<keyword evidence="10" id="KW-1185">Reference proteome</keyword>
<dbReference type="Pfam" id="PF08879">
    <property type="entry name" value="WRC"/>
    <property type="match status" value="1"/>
</dbReference>
<dbReference type="GO" id="GO:0005634">
    <property type="term" value="C:nucleus"/>
    <property type="evidence" value="ECO:0007669"/>
    <property type="project" value="UniProtKB-SubCell"/>
</dbReference>
<dbReference type="PROSITE" id="PS51666">
    <property type="entry name" value="QLQ"/>
    <property type="match status" value="1"/>
</dbReference>
<dbReference type="EMBL" id="JAKOGI010000001">
    <property type="protein sequence ID" value="KAJ8453344.1"/>
    <property type="molecule type" value="Genomic_DNA"/>
</dbReference>
<comment type="similarity">
    <text evidence="2 5">Belongs to the GRF family.</text>
</comment>
<dbReference type="PANTHER" id="PTHR31602:SF51">
    <property type="entry name" value="GROWTH-REGULATING FACTOR"/>
    <property type="match status" value="1"/>
</dbReference>
<evidence type="ECO:0000256" key="6">
    <source>
        <dbReference type="SAM" id="MobiDB-lite"/>
    </source>
</evidence>
<feature type="region of interest" description="Disordered" evidence="6">
    <location>
        <begin position="491"/>
        <end position="540"/>
    </location>
</feature>
<keyword evidence="5" id="KW-0804">Transcription</keyword>
<comment type="function">
    <text evidence="5">Transcription activator.</text>
</comment>
<proteinExistence type="inferred from homology"/>
<evidence type="ECO:0000313" key="9">
    <source>
        <dbReference type="EMBL" id="KAJ8453344.1"/>
    </source>
</evidence>
<evidence type="ECO:0000256" key="1">
    <source>
        <dbReference type="ARBA" id="ARBA00004123"/>
    </source>
</evidence>
<comment type="subcellular location">
    <subcellularLocation>
        <location evidence="1 4 5">Nucleus</location>
    </subcellularLocation>
</comment>
<dbReference type="GO" id="GO:0099402">
    <property type="term" value="P:plant organ development"/>
    <property type="evidence" value="ECO:0007669"/>
    <property type="project" value="UniProtKB-ARBA"/>
</dbReference>
<reference evidence="9" key="1">
    <citation type="submission" date="2022-04" db="EMBL/GenBank/DDBJ databases">
        <title>Carnegiea gigantea Genome sequencing and assembly v2.</title>
        <authorList>
            <person name="Copetti D."/>
            <person name="Sanderson M.J."/>
            <person name="Burquez A."/>
            <person name="Wojciechowski M.F."/>
        </authorList>
    </citation>
    <scope>NUCLEOTIDE SEQUENCE</scope>
    <source>
        <strain evidence="9">SGP5-SGP5p</strain>
        <tissue evidence="9">Aerial part</tissue>
    </source>
</reference>
<dbReference type="GO" id="GO:0006355">
    <property type="term" value="P:regulation of DNA-templated transcription"/>
    <property type="evidence" value="ECO:0007669"/>
    <property type="project" value="InterPro"/>
</dbReference>
<dbReference type="GO" id="GO:0006351">
    <property type="term" value="P:DNA-templated transcription"/>
    <property type="evidence" value="ECO:0007669"/>
    <property type="project" value="UniProtKB-UniRule"/>
</dbReference>
<evidence type="ECO:0000313" key="10">
    <source>
        <dbReference type="Proteomes" id="UP001153076"/>
    </source>
</evidence>
<keyword evidence="5" id="KW-0010">Activator</keyword>
<feature type="region of interest" description="Disordered" evidence="6">
    <location>
        <begin position="242"/>
        <end position="279"/>
    </location>
</feature>
<dbReference type="Proteomes" id="UP001153076">
    <property type="component" value="Unassembled WGS sequence"/>
</dbReference>
<dbReference type="InterPro" id="IPR014977">
    <property type="entry name" value="WRC_dom"/>
</dbReference>
<feature type="domain" description="QLQ" evidence="7">
    <location>
        <begin position="146"/>
        <end position="181"/>
    </location>
</feature>
<feature type="compositionally biased region" description="Low complexity" evidence="6">
    <location>
        <begin position="504"/>
        <end position="515"/>
    </location>
</feature>
<gene>
    <name evidence="9" type="ORF">Cgig2_008228</name>
</gene>
<dbReference type="SMART" id="SM00951">
    <property type="entry name" value="QLQ"/>
    <property type="match status" value="1"/>
</dbReference>
<dbReference type="PROSITE" id="PS51667">
    <property type="entry name" value="WRC"/>
    <property type="match status" value="1"/>
</dbReference>
<evidence type="ECO:0000259" key="7">
    <source>
        <dbReference type="PROSITE" id="PS51666"/>
    </source>
</evidence>
<evidence type="ECO:0000256" key="4">
    <source>
        <dbReference type="PROSITE-ProRule" id="PRU01002"/>
    </source>
</evidence>
<dbReference type="PANTHER" id="PTHR31602">
    <property type="entry name" value="GROWTH-REGULATING FACTOR 5"/>
    <property type="match status" value="1"/>
</dbReference>
<evidence type="ECO:0000256" key="5">
    <source>
        <dbReference type="RuleBase" id="RU367127"/>
    </source>
</evidence>
<dbReference type="AlphaFoldDB" id="A0A9Q1QTA3"/>
<organism evidence="9 10">
    <name type="scientific">Carnegiea gigantea</name>
    <dbReference type="NCBI Taxonomy" id="171969"/>
    <lineage>
        <taxon>Eukaryota</taxon>
        <taxon>Viridiplantae</taxon>
        <taxon>Streptophyta</taxon>
        <taxon>Embryophyta</taxon>
        <taxon>Tracheophyta</taxon>
        <taxon>Spermatophyta</taxon>
        <taxon>Magnoliopsida</taxon>
        <taxon>eudicotyledons</taxon>
        <taxon>Gunneridae</taxon>
        <taxon>Pentapetalae</taxon>
        <taxon>Caryophyllales</taxon>
        <taxon>Cactineae</taxon>
        <taxon>Cactaceae</taxon>
        <taxon>Cactoideae</taxon>
        <taxon>Echinocereeae</taxon>
        <taxon>Carnegiea</taxon>
    </lineage>
</organism>
<keyword evidence="5" id="KW-0805">Transcription regulation</keyword>
<feature type="short sequence motif" description="Bipartite nuclear localization signal" evidence="4">
    <location>
        <begin position="248"/>
        <end position="255"/>
    </location>
</feature>
<name>A0A9Q1QTA3_9CARY</name>
<evidence type="ECO:0000259" key="8">
    <source>
        <dbReference type="PROSITE" id="PS51667"/>
    </source>
</evidence>
<dbReference type="InterPro" id="IPR031137">
    <property type="entry name" value="GRF"/>
</dbReference>
<evidence type="ECO:0000256" key="3">
    <source>
        <dbReference type="ARBA" id="ARBA00023242"/>
    </source>
</evidence>
<comment type="domain">
    <text evidence="5">The QLQ domain and WRC domain may be involved in protein-protein interaction and DNA-binding, respectively.</text>
</comment>
<dbReference type="InterPro" id="IPR014978">
    <property type="entry name" value="Gln-Leu-Gln_QLQ"/>
</dbReference>
<dbReference type="OrthoDB" id="1927209at2759"/>
<dbReference type="Pfam" id="PF08880">
    <property type="entry name" value="QLQ"/>
    <property type="match status" value="1"/>
</dbReference>
<sequence>MVGLEGLVSSSRGFVCLSSIDHGKQKSCGSAGFPKQDRPVIANHDDDDVRASKIAKLRDDLSVSKASSVVFSDDGQQEHNMLSFSSPKMEDFSLKCSADLDSKNLQKPAFPSYFQHPSSAYSKVSGYSCTGGVNASMYSVNGVKGPFTPAQWIELEHQALIYKYIVANEPIPTTLLIPIRRALESAAFFSFPGGLFRPNSFGWGPFHLGFSNSTDPEPGRCRRTDGKKWRCSREAMPDQKYCERHMNRGRHRSRKPVEGQSGHSFSGSTPTTKLTNPSPLRNVVASSASATLVVPGVGTSDSFSSDHPKSSLFNRLLANKQNSSQGMQDATGLNFLSPTIGLNSSSNTFPIAKNHIPFAESNPTGFAVLTSDPLYRAYASSRDLNTSEPDLQFSARPFMDDFMSSTSSPTGERVALSPLRLSGELEMGLGVGSERSTKQSNWVPIPWETSLGGPLGEALKTTSNSVESRSKNVSSSLNLLSNGWEESHQLAASSPTGVLQRMPLGSLSNSSAGSSPRTDYGRAPENSSLRVDTVGCALGS</sequence>
<keyword evidence="3 4" id="KW-0539">Nucleus</keyword>
<feature type="domain" description="WRC" evidence="8">
    <location>
        <begin position="215"/>
        <end position="259"/>
    </location>
</feature>
<dbReference type="GO" id="GO:0005524">
    <property type="term" value="F:ATP binding"/>
    <property type="evidence" value="ECO:0007669"/>
    <property type="project" value="UniProtKB-UniRule"/>
</dbReference>
<evidence type="ECO:0000256" key="2">
    <source>
        <dbReference type="ARBA" id="ARBA00008122"/>
    </source>
</evidence>
<feature type="compositionally biased region" description="Polar residues" evidence="6">
    <location>
        <begin position="261"/>
        <end position="279"/>
    </location>
</feature>